<feature type="transmembrane region" description="Helical" evidence="2">
    <location>
        <begin position="232"/>
        <end position="251"/>
    </location>
</feature>
<accession>A0A8J3YXP4</accession>
<evidence type="ECO:0000256" key="2">
    <source>
        <dbReference type="SAM" id="Phobius"/>
    </source>
</evidence>
<dbReference type="AlphaFoldDB" id="A0A8J3YXP4"/>
<keyword evidence="2" id="KW-1133">Transmembrane helix</keyword>
<name>A0A8J3YXP4_9ACTN</name>
<organism evidence="3 4">
    <name type="scientific">Virgisporangium aurantiacum</name>
    <dbReference type="NCBI Taxonomy" id="175570"/>
    <lineage>
        <taxon>Bacteria</taxon>
        <taxon>Bacillati</taxon>
        <taxon>Actinomycetota</taxon>
        <taxon>Actinomycetes</taxon>
        <taxon>Micromonosporales</taxon>
        <taxon>Micromonosporaceae</taxon>
        <taxon>Virgisporangium</taxon>
    </lineage>
</organism>
<keyword evidence="4" id="KW-1185">Reference proteome</keyword>
<protein>
    <submittedName>
        <fullName evidence="3">Uncharacterized protein</fullName>
    </submittedName>
</protein>
<dbReference type="Proteomes" id="UP000612585">
    <property type="component" value="Unassembled WGS sequence"/>
</dbReference>
<feature type="region of interest" description="Disordered" evidence="1">
    <location>
        <begin position="1"/>
        <end position="99"/>
    </location>
</feature>
<keyword evidence="2" id="KW-0812">Transmembrane</keyword>
<keyword evidence="2" id="KW-0472">Membrane</keyword>
<evidence type="ECO:0000313" key="3">
    <source>
        <dbReference type="EMBL" id="GIJ53609.1"/>
    </source>
</evidence>
<reference evidence="3" key="1">
    <citation type="submission" date="2021-01" db="EMBL/GenBank/DDBJ databases">
        <title>Whole genome shotgun sequence of Virgisporangium aurantiacum NBRC 16421.</title>
        <authorList>
            <person name="Komaki H."/>
            <person name="Tamura T."/>
        </authorList>
    </citation>
    <scope>NUCLEOTIDE SEQUENCE</scope>
    <source>
        <strain evidence="3">NBRC 16421</strain>
    </source>
</reference>
<sequence>MSRDHSTTAWTPDWLGESPGPADQPTDGPAHAAPDLDDETRELEVHLDAADLAEEPFEPIESHEPRRSPIREPRRPLVSEGWAEERGRPTSDRPTDPEVGSLRALSAVAVTGRRPVRPPSSPIRVGRRGPHAGSTAGLVALVLLALVSAFFAWVTAEPLWLAVGHSQPGVVTVTRCTDGRCLGTFTGTSKDFVRDGVPVMGDAPVVGQTAPARMTSDRGIRAYVDVDPNSRALVGFALILLCGLGIVRATAVRRLPTRPARRIAALLSLGGPLLLLAAMLAATY</sequence>
<dbReference type="RefSeq" id="WP_203988036.1">
    <property type="nucleotide sequence ID" value="NZ_BOPG01000008.1"/>
</dbReference>
<comment type="caution">
    <text evidence="3">The sequence shown here is derived from an EMBL/GenBank/DDBJ whole genome shotgun (WGS) entry which is preliminary data.</text>
</comment>
<gene>
    <name evidence="3" type="ORF">Vau01_011250</name>
</gene>
<feature type="transmembrane region" description="Helical" evidence="2">
    <location>
        <begin position="136"/>
        <end position="156"/>
    </location>
</feature>
<dbReference type="EMBL" id="BOPG01000008">
    <property type="protein sequence ID" value="GIJ53609.1"/>
    <property type="molecule type" value="Genomic_DNA"/>
</dbReference>
<feature type="compositionally biased region" description="Basic and acidic residues" evidence="1">
    <location>
        <begin position="60"/>
        <end position="96"/>
    </location>
</feature>
<evidence type="ECO:0000313" key="4">
    <source>
        <dbReference type="Proteomes" id="UP000612585"/>
    </source>
</evidence>
<feature type="transmembrane region" description="Helical" evidence="2">
    <location>
        <begin position="263"/>
        <end position="282"/>
    </location>
</feature>
<proteinExistence type="predicted"/>
<evidence type="ECO:0000256" key="1">
    <source>
        <dbReference type="SAM" id="MobiDB-lite"/>
    </source>
</evidence>